<protein>
    <submittedName>
        <fullName evidence="1">Uncharacterized protein</fullName>
    </submittedName>
</protein>
<dbReference type="Proteomes" id="UP000232891">
    <property type="component" value="Unassembled WGS sequence"/>
</dbReference>
<evidence type="ECO:0000313" key="1">
    <source>
        <dbReference type="EMBL" id="PKA74899.1"/>
    </source>
</evidence>
<keyword evidence="2" id="KW-1185">Reference proteome</keyword>
<reference evidence="1 2" key="1">
    <citation type="submission" date="2017-11" db="EMBL/GenBank/DDBJ databases">
        <title>Genome sequencing of a diverse group of Pseudomonas species.</title>
        <authorList>
            <person name="Loper J."/>
        </authorList>
    </citation>
    <scope>NUCLEOTIDE SEQUENCE [LARGE SCALE GENOMIC DNA]</scope>
    <source>
        <strain evidence="1 2">NCPPB 2192</strain>
    </source>
</reference>
<evidence type="ECO:0000313" key="2">
    <source>
        <dbReference type="Proteomes" id="UP000232891"/>
    </source>
</evidence>
<dbReference type="EMBL" id="PHHD01000001">
    <property type="protein sequence ID" value="PKA74899.1"/>
    <property type="molecule type" value="Genomic_DNA"/>
</dbReference>
<dbReference type="GeneID" id="55845021"/>
<sequence>MMILLDELTGLAVNSADISWMRRDNTVSPHRLLVTMRSGTELLIKDRPVGRSGEPGVNISEVHRRILGAK</sequence>
<gene>
    <name evidence="1" type="ORF">ATI14_1750</name>
</gene>
<dbReference type="RefSeq" id="WP_080520381.1">
    <property type="nucleotide sequence ID" value="NZ_PHHD01000001.1"/>
</dbReference>
<organism evidence="1 2">
    <name type="scientific">Pseudomonas tolaasii NCPPB 2192</name>
    <dbReference type="NCBI Taxonomy" id="564423"/>
    <lineage>
        <taxon>Bacteria</taxon>
        <taxon>Pseudomonadati</taxon>
        <taxon>Pseudomonadota</taxon>
        <taxon>Gammaproteobacteria</taxon>
        <taxon>Pseudomonadales</taxon>
        <taxon>Pseudomonadaceae</taxon>
        <taxon>Pseudomonas</taxon>
    </lineage>
</organism>
<name>A0ABX4QDL1_PSETO</name>
<comment type="caution">
    <text evidence="1">The sequence shown here is derived from an EMBL/GenBank/DDBJ whole genome shotgun (WGS) entry which is preliminary data.</text>
</comment>
<accession>A0ABX4QDL1</accession>
<proteinExistence type="predicted"/>